<feature type="domain" description="DEAD-box RNA helicase Q" evidence="7">
    <location>
        <begin position="1"/>
        <end position="27"/>
    </location>
</feature>
<dbReference type="Proteomes" id="UP000013827">
    <property type="component" value="Unassembled WGS sequence"/>
</dbReference>
<evidence type="ECO:0000313" key="8">
    <source>
        <dbReference type="EnsemblProtists" id="EOD14476"/>
    </source>
</evidence>
<dbReference type="PANTHER" id="PTHR47959:SF8">
    <property type="entry name" value="RNA HELICASE"/>
    <property type="match status" value="1"/>
</dbReference>
<dbReference type="KEGG" id="ehx:EMIHUDRAFT_53686"/>
<dbReference type="Gene3D" id="3.40.50.300">
    <property type="entry name" value="P-loop containing nucleotide triphosphate hydrolases"/>
    <property type="match status" value="1"/>
</dbReference>
<feature type="domain" description="Helicase ATP-binding" evidence="6">
    <location>
        <begin position="30"/>
        <end position="202"/>
    </location>
</feature>
<dbReference type="GO" id="GO:0003724">
    <property type="term" value="F:RNA helicase activity"/>
    <property type="evidence" value="ECO:0007669"/>
    <property type="project" value="InterPro"/>
</dbReference>
<dbReference type="HOGENOM" id="CLU_003041_8_2_1"/>
<dbReference type="InterPro" id="IPR050079">
    <property type="entry name" value="DEAD_box_RNA_helicase"/>
</dbReference>
<feature type="short sequence motif" description="Q motif" evidence="5">
    <location>
        <begin position="1"/>
        <end position="27"/>
    </location>
</feature>
<evidence type="ECO:0000256" key="4">
    <source>
        <dbReference type="ARBA" id="ARBA00022840"/>
    </source>
</evidence>
<keyword evidence="4" id="KW-0067">ATP-binding</keyword>
<dbReference type="SUPFAM" id="SSF52540">
    <property type="entry name" value="P-loop containing nucleoside triphosphate hydrolases"/>
    <property type="match status" value="1"/>
</dbReference>
<evidence type="ECO:0000313" key="9">
    <source>
        <dbReference type="Proteomes" id="UP000013827"/>
    </source>
</evidence>
<sequence length="202" mass="21977">FGALGLSQGVYKSVLRKGYRVPTPIQRKAIPPILAGQDVVAMARTGSGKTAAFLLPMFERLKGHSTTVGVRATVLSPTRELALQTHRFCVELSHFVSPPLRFCLLVGGDSMEDQFSLLAANPDALVATPGLLQHLLAPRMMLSLGRVEYVVFDEADRLFEMGFATQLHAILASMPEGRQTCLFSATMPAILADFSRAQLHEP</sequence>
<dbReference type="PROSITE" id="PS51195">
    <property type="entry name" value="Q_MOTIF"/>
    <property type="match status" value="1"/>
</dbReference>
<dbReference type="EnsemblProtists" id="EOD14476">
    <property type="protein sequence ID" value="EOD14476"/>
    <property type="gene ID" value="EMIHUDRAFT_53686"/>
</dbReference>
<dbReference type="GeneID" id="17260623"/>
<dbReference type="eggNOG" id="KOG0337">
    <property type="taxonomic scope" value="Eukaryota"/>
</dbReference>
<dbReference type="InterPro" id="IPR011545">
    <property type="entry name" value="DEAD/DEAH_box_helicase_dom"/>
</dbReference>
<keyword evidence="1" id="KW-0547">Nucleotide-binding</keyword>
<dbReference type="SMART" id="SM00487">
    <property type="entry name" value="DEXDc"/>
    <property type="match status" value="1"/>
</dbReference>
<dbReference type="GO" id="GO:0005524">
    <property type="term" value="F:ATP binding"/>
    <property type="evidence" value="ECO:0007669"/>
    <property type="project" value="UniProtKB-KW"/>
</dbReference>
<dbReference type="PANTHER" id="PTHR47959">
    <property type="entry name" value="ATP-DEPENDENT RNA HELICASE RHLE-RELATED"/>
    <property type="match status" value="1"/>
</dbReference>
<evidence type="ECO:0000259" key="7">
    <source>
        <dbReference type="PROSITE" id="PS51195"/>
    </source>
</evidence>
<dbReference type="InterPro" id="IPR014014">
    <property type="entry name" value="RNA_helicase_DEAD_Q_motif"/>
</dbReference>
<evidence type="ECO:0000256" key="1">
    <source>
        <dbReference type="ARBA" id="ARBA00022741"/>
    </source>
</evidence>
<organism evidence="8 9">
    <name type="scientific">Emiliania huxleyi (strain CCMP1516)</name>
    <dbReference type="NCBI Taxonomy" id="280463"/>
    <lineage>
        <taxon>Eukaryota</taxon>
        <taxon>Haptista</taxon>
        <taxon>Haptophyta</taxon>
        <taxon>Prymnesiophyceae</taxon>
        <taxon>Isochrysidales</taxon>
        <taxon>Noelaerhabdaceae</taxon>
        <taxon>Emiliania</taxon>
    </lineage>
</organism>
<reference evidence="8" key="2">
    <citation type="submission" date="2024-10" db="UniProtKB">
        <authorList>
            <consortium name="EnsemblProtists"/>
        </authorList>
    </citation>
    <scope>IDENTIFICATION</scope>
</reference>
<evidence type="ECO:0000256" key="5">
    <source>
        <dbReference type="PROSITE-ProRule" id="PRU00552"/>
    </source>
</evidence>
<keyword evidence="9" id="KW-1185">Reference proteome</keyword>
<dbReference type="InterPro" id="IPR014001">
    <property type="entry name" value="Helicase_ATP-bd"/>
</dbReference>
<dbReference type="Pfam" id="PF00270">
    <property type="entry name" value="DEAD"/>
    <property type="match status" value="1"/>
</dbReference>
<proteinExistence type="predicted"/>
<dbReference type="STRING" id="2903.R1DUR1"/>
<name>A0A0D3IT91_EMIH1</name>
<keyword evidence="2" id="KW-0378">Hydrolase</keyword>
<dbReference type="PaxDb" id="2903-EOD14476"/>
<dbReference type="RefSeq" id="XP_005766905.1">
    <property type="nucleotide sequence ID" value="XM_005766848.1"/>
</dbReference>
<dbReference type="PROSITE" id="PS00039">
    <property type="entry name" value="DEAD_ATP_HELICASE"/>
    <property type="match status" value="1"/>
</dbReference>
<evidence type="ECO:0000259" key="6">
    <source>
        <dbReference type="PROSITE" id="PS51192"/>
    </source>
</evidence>
<evidence type="ECO:0000256" key="3">
    <source>
        <dbReference type="ARBA" id="ARBA00022806"/>
    </source>
</evidence>
<dbReference type="InterPro" id="IPR027417">
    <property type="entry name" value="P-loop_NTPase"/>
</dbReference>
<dbReference type="GO" id="GO:0016787">
    <property type="term" value="F:hydrolase activity"/>
    <property type="evidence" value="ECO:0007669"/>
    <property type="project" value="UniProtKB-KW"/>
</dbReference>
<reference evidence="9" key="1">
    <citation type="journal article" date="2013" name="Nature">
        <title>Pan genome of the phytoplankton Emiliania underpins its global distribution.</title>
        <authorList>
            <person name="Read B.A."/>
            <person name="Kegel J."/>
            <person name="Klute M.J."/>
            <person name="Kuo A."/>
            <person name="Lefebvre S.C."/>
            <person name="Maumus F."/>
            <person name="Mayer C."/>
            <person name="Miller J."/>
            <person name="Monier A."/>
            <person name="Salamov A."/>
            <person name="Young J."/>
            <person name="Aguilar M."/>
            <person name="Claverie J.M."/>
            <person name="Frickenhaus S."/>
            <person name="Gonzalez K."/>
            <person name="Herman E.K."/>
            <person name="Lin Y.C."/>
            <person name="Napier J."/>
            <person name="Ogata H."/>
            <person name="Sarno A.F."/>
            <person name="Shmutz J."/>
            <person name="Schroeder D."/>
            <person name="de Vargas C."/>
            <person name="Verret F."/>
            <person name="von Dassow P."/>
            <person name="Valentin K."/>
            <person name="Van de Peer Y."/>
            <person name="Wheeler G."/>
            <person name="Dacks J.B."/>
            <person name="Delwiche C.F."/>
            <person name="Dyhrman S.T."/>
            <person name="Glockner G."/>
            <person name="John U."/>
            <person name="Richards T."/>
            <person name="Worden A.Z."/>
            <person name="Zhang X."/>
            <person name="Grigoriev I.V."/>
            <person name="Allen A.E."/>
            <person name="Bidle K."/>
            <person name="Borodovsky M."/>
            <person name="Bowler C."/>
            <person name="Brownlee C."/>
            <person name="Cock J.M."/>
            <person name="Elias M."/>
            <person name="Gladyshev V.N."/>
            <person name="Groth M."/>
            <person name="Guda C."/>
            <person name="Hadaegh A."/>
            <person name="Iglesias-Rodriguez M.D."/>
            <person name="Jenkins J."/>
            <person name="Jones B.M."/>
            <person name="Lawson T."/>
            <person name="Leese F."/>
            <person name="Lindquist E."/>
            <person name="Lobanov A."/>
            <person name="Lomsadze A."/>
            <person name="Malik S.B."/>
            <person name="Marsh M.E."/>
            <person name="Mackinder L."/>
            <person name="Mock T."/>
            <person name="Mueller-Roeber B."/>
            <person name="Pagarete A."/>
            <person name="Parker M."/>
            <person name="Probert I."/>
            <person name="Quesneville H."/>
            <person name="Raines C."/>
            <person name="Rensing S.A."/>
            <person name="Riano-Pachon D.M."/>
            <person name="Richier S."/>
            <person name="Rokitta S."/>
            <person name="Shiraiwa Y."/>
            <person name="Soanes D.M."/>
            <person name="van der Giezen M."/>
            <person name="Wahlund T.M."/>
            <person name="Williams B."/>
            <person name="Wilson W."/>
            <person name="Wolfe G."/>
            <person name="Wurch L.L."/>
        </authorList>
    </citation>
    <scope>NUCLEOTIDE SEQUENCE</scope>
</reference>
<dbReference type="OMA" id="ITHHELM"/>
<accession>A0A0D3IT91</accession>
<evidence type="ECO:0000256" key="2">
    <source>
        <dbReference type="ARBA" id="ARBA00022801"/>
    </source>
</evidence>
<evidence type="ECO:0008006" key="10">
    <source>
        <dbReference type="Google" id="ProtNLM"/>
    </source>
</evidence>
<dbReference type="PROSITE" id="PS51192">
    <property type="entry name" value="HELICASE_ATP_BIND_1"/>
    <property type="match status" value="1"/>
</dbReference>
<dbReference type="InterPro" id="IPR000629">
    <property type="entry name" value="RNA-helicase_DEAD-box_CS"/>
</dbReference>
<dbReference type="GO" id="GO:0003676">
    <property type="term" value="F:nucleic acid binding"/>
    <property type="evidence" value="ECO:0007669"/>
    <property type="project" value="InterPro"/>
</dbReference>
<protein>
    <recommendedName>
        <fullName evidence="10">RNA helicase</fullName>
    </recommendedName>
</protein>
<dbReference type="AlphaFoldDB" id="A0A0D3IT91"/>
<keyword evidence="3" id="KW-0347">Helicase</keyword>
<dbReference type="GO" id="GO:0005829">
    <property type="term" value="C:cytosol"/>
    <property type="evidence" value="ECO:0007669"/>
    <property type="project" value="TreeGrafter"/>
</dbReference>